<dbReference type="EMBL" id="ADNW02000006">
    <property type="protein sequence ID" value="EGD25309.1"/>
    <property type="molecule type" value="Genomic_DNA"/>
</dbReference>
<sequence length="235" mass="25482">MCVGCSSTDETPAAPTRSWSVAFQWSNTENLDLDSPPISAIRAAAENNLIALGIGRRYTYPGYLEAAGPNATAIAVNALDNTVGPIGTLRLNLLLEQATEQRVDAIVCTDDTDVSQPTDGHFPLARNYASGALWATRVTVEKADAPAPGWTNRIDDVDPETPLLPAMTGPDGRAPRPADNVFGDWRITHYELEYARPSWNACLPWAQQRWGGPTPPAPTRTESEPPVIDPFYPGW</sequence>
<comment type="caution">
    <text evidence="2">The sequence shown here is derived from an EMBL/GenBank/DDBJ whole genome shotgun (WGS) entry which is preliminary data.</text>
</comment>
<evidence type="ECO:0000256" key="1">
    <source>
        <dbReference type="SAM" id="MobiDB-lite"/>
    </source>
</evidence>
<keyword evidence="3" id="KW-1185">Reference proteome</keyword>
<evidence type="ECO:0000313" key="2">
    <source>
        <dbReference type="EMBL" id="EGD25309.1"/>
    </source>
</evidence>
<dbReference type="AlphaFoldDB" id="E9SXM5"/>
<proteinExistence type="predicted"/>
<protein>
    <submittedName>
        <fullName evidence="2">Uncharacterized protein</fullName>
    </submittedName>
</protein>
<reference evidence="2" key="1">
    <citation type="submission" date="2011-01" db="EMBL/GenBank/DDBJ databases">
        <authorList>
            <person name="Muzny D."/>
            <person name="Qin X."/>
            <person name="Buhay C."/>
            <person name="Dugan-Rocha S."/>
            <person name="Ding Y."/>
            <person name="Chen G."/>
            <person name="Hawes A."/>
            <person name="Holder M."/>
            <person name="Jhangiani S."/>
            <person name="Johnson A."/>
            <person name="Khan Z."/>
            <person name="Li Z."/>
            <person name="Liu W."/>
            <person name="Liu X."/>
            <person name="Perez L."/>
            <person name="Shen H."/>
            <person name="Wang Q."/>
            <person name="Watt J."/>
            <person name="Xi L."/>
            <person name="Xin Y."/>
            <person name="Zhou J."/>
            <person name="Deng J."/>
            <person name="Jiang H."/>
            <person name="Liu Y."/>
            <person name="Qu J."/>
            <person name="Song X.-Z."/>
            <person name="Zhang L."/>
            <person name="Villasana D."/>
            <person name="Johnson A."/>
            <person name="Liu J."/>
            <person name="Liyanage D."/>
            <person name="Lorensuhewa L."/>
            <person name="Robinson T."/>
            <person name="Song A."/>
            <person name="Song B.-B."/>
            <person name="Dinh H."/>
            <person name="Thornton R."/>
            <person name="Coyle M."/>
            <person name="Francisco L."/>
            <person name="Jackson L."/>
            <person name="Javaid M."/>
            <person name="Korchina V."/>
            <person name="Kovar C."/>
            <person name="Mata R."/>
            <person name="Mathew T."/>
            <person name="Ngo R."/>
            <person name="Nguyen L."/>
            <person name="Nguyen N."/>
            <person name="Okwuonu G."/>
            <person name="Ongeri F."/>
            <person name="Pham C."/>
            <person name="Simmons D."/>
            <person name="Wilczek-Boney K."/>
            <person name="Hale W."/>
            <person name="Jakkamsetti A."/>
            <person name="Pham P."/>
            <person name="Ruth R."/>
            <person name="San Lucas F."/>
            <person name="Warren J."/>
            <person name="Zhang J."/>
            <person name="Zhao Z."/>
            <person name="Zhou C."/>
            <person name="Zhu D."/>
            <person name="Lee S."/>
            <person name="Bess C."/>
            <person name="Blankenburg K."/>
            <person name="Forbes L."/>
            <person name="Fu Q."/>
            <person name="Gubbala S."/>
            <person name="Hirani K."/>
            <person name="Jayaseelan J.C."/>
            <person name="Lara F."/>
            <person name="Munidasa M."/>
            <person name="Palculict T."/>
            <person name="Patil S."/>
            <person name="Pu L.-L."/>
            <person name="Saada N."/>
            <person name="Tang L."/>
            <person name="Weissenberger G."/>
            <person name="Zhu Y."/>
            <person name="Hemphill L."/>
            <person name="Shang Y."/>
            <person name="Youmans B."/>
            <person name="Ayvaz T."/>
            <person name="Ross M."/>
            <person name="Santibanez J."/>
            <person name="Aqrawi P."/>
            <person name="Gross S."/>
            <person name="Joshi V."/>
            <person name="Fowler G."/>
            <person name="Nazareth L."/>
            <person name="Reid J."/>
            <person name="Worley K."/>
            <person name="Petrosino J."/>
            <person name="Highlander S."/>
            <person name="Gibbs R."/>
        </authorList>
    </citation>
    <scope>NUCLEOTIDE SEQUENCE [LARGE SCALE GENOMIC DNA]</scope>
    <source>
        <strain evidence="2">ATCC 33707</strain>
    </source>
</reference>
<dbReference type="HOGENOM" id="CLU_1239345_0_0_11"/>
<feature type="region of interest" description="Disordered" evidence="1">
    <location>
        <begin position="211"/>
        <end position="235"/>
    </location>
</feature>
<gene>
    <name evidence="2" type="ORF">HMPREF0724_11090</name>
</gene>
<organism evidence="2 3">
    <name type="scientific">Prescottella equi ATCC 33707</name>
    <dbReference type="NCBI Taxonomy" id="525370"/>
    <lineage>
        <taxon>Bacteria</taxon>
        <taxon>Bacillati</taxon>
        <taxon>Actinomycetota</taxon>
        <taxon>Actinomycetes</taxon>
        <taxon>Mycobacteriales</taxon>
        <taxon>Nocardiaceae</taxon>
        <taxon>Prescottella</taxon>
    </lineage>
</organism>
<name>E9SXM5_RHOHA</name>
<dbReference type="Proteomes" id="UP000004245">
    <property type="component" value="Unassembled WGS sequence"/>
</dbReference>
<accession>E9SXM5</accession>
<evidence type="ECO:0000313" key="3">
    <source>
        <dbReference type="Proteomes" id="UP000004245"/>
    </source>
</evidence>